<feature type="transmembrane region" description="Helical" evidence="1">
    <location>
        <begin position="199"/>
        <end position="218"/>
    </location>
</feature>
<dbReference type="EMBL" id="CP058316">
    <property type="protein sequence ID" value="QLD11221.1"/>
    <property type="molecule type" value="Genomic_DNA"/>
</dbReference>
<accession>A0A7D5IPZ1</accession>
<dbReference type="AlphaFoldDB" id="A0A7D5IPZ1"/>
<keyword evidence="1" id="KW-1133">Transmembrane helix</keyword>
<feature type="transmembrane region" description="Helical" evidence="1">
    <location>
        <begin position="128"/>
        <end position="156"/>
    </location>
</feature>
<evidence type="ECO:0000256" key="1">
    <source>
        <dbReference type="SAM" id="Phobius"/>
    </source>
</evidence>
<evidence type="ECO:0000313" key="2">
    <source>
        <dbReference type="EMBL" id="QLD11221.1"/>
    </source>
</evidence>
<organism evidence="2 3">
    <name type="scientific">Microbacterium oleivorans</name>
    <dbReference type="NCBI Taxonomy" id="273677"/>
    <lineage>
        <taxon>Bacteria</taxon>
        <taxon>Bacillati</taxon>
        <taxon>Actinomycetota</taxon>
        <taxon>Actinomycetes</taxon>
        <taxon>Micrococcales</taxon>
        <taxon>Microbacteriaceae</taxon>
        <taxon>Microbacterium</taxon>
    </lineage>
</organism>
<gene>
    <name evidence="2" type="ORF">HW566_05190</name>
</gene>
<feature type="transmembrane region" description="Helical" evidence="1">
    <location>
        <begin position="168"/>
        <end position="192"/>
    </location>
</feature>
<dbReference type="RefSeq" id="WP_178010991.1">
    <property type="nucleotide sequence ID" value="NZ_CP058316.1"/>
</dbReference>
<feature type="transmembrane region" description="Helical" evidence="1">
    <location>
        <begin position="249"/>
        <end position="272"/>
    </location>
</feature>
<feature type="transmembrane region" description="Helical" evidence="1">
    <location>
        <begin position="39"/>
        <end position="63"/>
    </location>
</feature>
<name>A0A7D5IPZ1_9MICO</name>
<dbReference type="Proteomes" id="UP000509638">
    <property type="component" value="Chromosome"/>
</dbReference>
<proteinExistence type="predicted"/>
<protein>
    <submittedName>
        <fullName evidence="2">Uncharacterized protein</fullName>
    </submittedName>
</protein>
<evidence type="ECO:0000313" key="3">
    <source>
        <dbReference type="Proteomes" id="UP000509638"/>
    </source>
</evidence>
<feature type="transmembrane region" description="Helical" evidence="1">
    <location>
        <begin position="83"/>
        <end position="102"/>
    </location>
</feature>
<keyword evidence="1" id="KW-0472">Membrane</keyword>
<sequence>MTRSIESTPIRGRARRTQRLGDVIRAEALKARTLRAQTLLWVAGVLGAVTGTAAALLFASILGSIDADLPQGEIARLVARAPVAGAGIAALFWGFAAIYLTANERATGRERLTDIEVPSRRRTFTARLVLATMGSGVLALGTYALGAAVTASFGLVSGGEVLIAPGDVVGWLCVALATSLCVVWAACLGLAIRNGIVAAATHLAVFVVVPAVFGSLAATTRQDVYAWVASMMPAGRLGFVVDASREGDVLPLLGACGVLTVWFAGAAAVAWLRWRKPAVRSEARR</sequence>
<reference evidence="2 3" key="1">
    <citation type="submission" date="2020-06" db="EMBL/GenBank/DDBJ databases">
        <authorList>
            <person name="Jo H."/>
        </authorList>
    </citation>
    <scope>NUCLEOTIDE SEQUENCE [LARGE SCALE GENOMIC DNA]</scope>
    <source>
        <strain evidence="2 3">I46</strain>
    </source>
</reference>
<keyword evidence="1" id="KW-0812">Transmembrane</keyword>